<feature type="compositionally biased region" description="Polar residues" evidence="1">
    <location>
        <begin position="138"/>
        <end position="147"/>
    </location>
</feature>
<feature type="transmembrane region" description="Helical" evidence="2">
    <location>
        <begin position="111"/>
        <end position="133"/>
    </location>
</feature>
<gene>
    <name evidence="3" type="ORF">CC80DRAFT_517518</name>
</gene>
<feature type="compositionally biased region" description="Basic and acidic residues" evidence="1">
    <location>
        <begin position="38"/>
        <end position="51"/>
    </location>
</feature>
<feature type="compositionally biased region" description="Low complexity" evidence="1">
    <location>
        <begin position="148"/>
        <end position="165"/>
    </location>
</feature>
<feature type="compositionally biased region" description="Polar residues" evidence="1">
    <location>
        <begin position="7"/>
        <end position="16"/>
    </location>
</feature>
<feature type="compositionally biased region" description="Basic and acidic residues" evidence="1">
    <location>
        <begin position="66"/>
        <end position="75"/>
    </location>
</feature>
<evidence type="ECO:0000256" key="2">
    <source>
        <dbReference type="SAM" id="Phobius"/>
    </source>
</evidence>
<dbReference type="OrthoDB" id="5296155at2759"/>
<evidence type="ECO:0000313" key="3">
    <source>
        <dbReference type="EMBL" id="KAF1954617.1"/>
    </source>
</evidence>
<keyword evidence="4" id="KW-1185">Reference proteome</keyword>
<feature type="region of interest" description="Disordered" evidence="1">
    <location>
        <begin position="136"/>
        <end position="165"/>
    </location>
</feature>
<name>A0A6A5U090_9PLEO</name>
<evidence type="ECO:0008006" key="5">
    <source>
        <dbReference type="Google" id="ProtNLM"/>
    </source>
</evidence>
<organism evidence="3 4">
    <name type="scientific">Byssothecium circinans</name>
    <dbReference type="NCBI Taxonomy" id="147558"/>
    <lineage>
        <taxon>Eukaryota</taxon>
        <taxon>Fungi</taxon>
        <taxon>Dikarya</taxon>
        <taxon>Ascomycota</taxon>
        <taxon>Pezizomycotina</taxon>
        <taxon>Dothideomycetes</taxon>
        <taxon>Pleosporomycetidae</taxon>
        <taxon>Pleosporales</taxon>
        <taxon>Massarineae</taxon>
        <taxon>Massarinaceae</taxon>
        <taxon>Byssothecium</taxon>
    </lineage>
</organism>
<feature type="region of interest" description="Disordered" evidence="1">
    <location>
        <begin position="1"/>
        <end position="80"/>
    </location>
</feature>
<sequence>MPLPWSSPKSSHSRQQLPEPKRISTPAGQRLSIILESGNRDAPKKARDSHRASVRKSGLSAALADVPRESMEEKSGNGSGYSYSVWSDGGNKLSALKNHKAIAKRGGWRRVAMVLALVLLFIIALAVGLAVGLKKPKSASSSNPTEDSASPTTAPSPSSSTSSPPISLPADFPLGTYSLITFLDTVQTPCTANPSAWTCSPYTTYYNDKQTSVATFHFIISGSADAYKVSTTGDNQFGISFRNAALTLLDKGKDTERYRFQIQTTKTVDPGGNMTGTQCKFYNTNLQAVLYTKMARSWPDTKIGDPDGNATNTEWPFAVRIEQSVSGGENVPVCYKKANGGQQGEQISLATQDGGTLCSCLYKNWHTPS</sequence>
<evidence type="ECO:0000256" key="1">
    <source>
        <dbReference type="SAM" id="MobiDB-lite"/>
    </source>
</evidence>
<keyword evidence="2" id="KW-0812">Transmembrane</keyword>
<dbReference type="EMBL" id="ML976998">
    <property type="protein sequence ID" value="KAF1954617.1"/>
    <property type="molecule type" value="Genomic_DNA"/>
</dbReference>
<reference evidence="3" key="1">
    <citation type="journal article" date="2020" name="Stud. Mycol.">
        <title>101 Dothideomycetes genomes: a test case for predicting lifestyles and emergence of pathogens.</title>
        <authorList>
            <person name="Haridas S."/>
            <person name="Albert R."/>
            <person name="Binder M."/>
            <person name="Bloem J."/>
            <person name="Labutti K."/>
            <person name="Salamov A."/>
            <person name="Andreopoulos B."/>
            <person name="Baker S."/>
            <person name="Barry K."/>
            <person name="Bills G."/>
            <person name="Bluhm B."/>
            <person name="Cannon C."/>
            <person name="Castanera R."/>
            <person name="Culley D."/>
            <person name="Daum C."/>
            <person name="Ezra D."/>
            <person name="Gonzalez J."/>
            <person name="Henrissat B."/>
            <person name="Kuo A."/>
            <person name="Liang C."/>
            <person name="Lipzen A."/>
            <person name="Lutzoni F."/>
            <person name="Magnuson J."/>
            <person name="Mondo S."/>
            <person name="Nolan M."/>
            <person name="Ohm R."/>
            <person name="Pangilinan J."/>
            <person name="Park H.-J."/>
            <person name="Ramirez L."/>
            <person name="Alfaro M."/>
            <person name="Sun H."/>
            <person name="Tritt A."/>
            <person name="Yoshinaga Y."/>
            <person name="Zwiers L.-H."/>
            <person name="Turgeon B."/>
            <person name="Goodwin S."/>
            <person name="Spatafora J."/>
            <person name="Crous P."/>
            <person name="Grigoriev I."/>
        </authorList>
    </citation>
    <scope>NUCLEOTIDE SEQUENCE</scope>
    <source>
        <strain evidence="3">CBS 675.92</strain>
    </source>
</reference>
<dbReference type="Proteomes" id="UP000800035">
    <property type="component" value="Unassembled WGS sequence"/>
</dbReference>
<keyword evidence="2" id="KW-1133">Transmembrane helix</keyword>
<accession>A0A6A5U090</accession>
<proteinExistence type="predicted"/>
<dbReference type="AlphaFoldDB" id="A0A6A5U090"/>
<protein>
    <recommendedName>
        <fullName evidence="5">Tat pathway signal sequence</fullName>
    </recommendedName>
</protein>
<keyword evidence="2" id="KW-0472">Membrane</keyword>
<evidence type="ECO:0000313" key="4">
    <source>
        <dbReference type="Proteomes" id="UP000800035"/>
    </source>
</evidence>